<keyword evidence="4 7" id="KW-0812">Transmembrane</keyword>
<feature type="transmembrane region" description="Helical" evidence="7">
    <location>
        <begin position="146"/>
        <end position="166"/>
    </location>
</feature>
<reference evidence="9 11" key="1">
    <citation type="submission" date="2012-04" db="EMBL/GenBank/DDBJ databases">
        <title>The Genome Sequence of Bacillus cereus VD078.</title>
        <authorList>
            <consortium name="The Broad Institute Genome Sequencing Platform"/>
            <consortium name="The Broad Institute Genome Sequencing Center for Infectious Disease"/>
            <person name="Feldgarden M."/>
            <person name="Van der Auwera G.A."/>
            <person name="Mahillon J."/>
            <person name="Duprez V."/>
            <person name="Timmery S."/>
            <person name="Mattelet C."/>
            <person name="Dierick K."/>
            <person name="Sun M."/>
            <person name="Yu Z."/>
            <person name="Zhu L."/>
            <person name="Hu X."/>
            <person name="Shank E.B."/>
            <person name="Swiecicka I."/>
            <person name="Hansen B.M."/>
            <person name="Andrup L."/>
            <person name="Young S.K."/>
            <person name="Zeng Q."/>
            <person name="Gargeya S."/>
            <person name="Fitzgerald M."/>
            <person name="Haas B."/>
            <person name="Abouelleil A."/>
            <person name="Alvarado L."/>
            <person name="Arachchi H.M."/>
            <person name="Berlin A."/>
            <person name="Chapman S.B."/>
            <person name="Goldberg J."/>
            <person name="Griggs A."/>
            <person name="Gujja S."/>
            <person name="Hansen M."/>
            <person name="Howarth C."/>
            <person name="Imamovic A."/>
            <person name="Larimer J."/>
            <person name="McCowen C."/>
            <person name="Montmayeur A."/>
            <person name="Murphy C."/>
            <person name="Neiman D."/>
            <person name="Pearson M."/>
            <person name="Priest M."/>
            <person name="Roberts A."/>
            <person name="Saif S."/>
            <person name="Shea T."/>
            <person name="Sisk P."/>
            <person name="Sykes S."/>
            <person name="Wortman J."/>
            <person name="Nusbaum C."/>
            <person name="Birren B."/>
        </authorList>
    </citation>
    <scope>NUCLEOTIDE SEQUENCE [LARGE SCALE GENOMIC DNA]</scope>
    <source>
        <strain evidence="9 11">VD078</strain>
    </source>
</reference>
<feature type="domain" description="MgtC/SapB/SrpB/YhiD N-terminal" evidence="8">
    <location>
        <begin position="57"/>
        <end position="186"/>
    </location>
</feature>
<evidence type="ECO:0000256" key="7">
    <source>
        <dbReference type="SAM" id="Phobius"/>
    </source>
</evidence>
<feature type="transmembrane region" description="Helical" evidence="7">
    <location>
        <begin position="117"/>
        <end position="134"/>
    </location>
</feature>
<organism evidence="10 12">
    <name type="scientific">Bacillus mycoides</name>
    <dbReference type="NCBI Taxonomy" id="1405"/>
    <lineage>
        <taxon>Bacteria</taxon>
        <taxon>Bacillati</taxon>
        <taxon>Bacillota</taxon>
        <taxon>Bacilli</taxon>
        <taxon>Bacillales</taxon>
        <taxon>Bacillaceae</taxon>
        <taxon>Bacillus</taxon>
        <taxon>Bacillus cereus group</taxon>
    </lineage>
</organism>
<proteinExistence type="inferred from homology"/>
<keyword evidence="6 7" id="KW-0472">Membrane</keyword>
<comment type="similarity">
    <text evidence="2">Belongs to the MgtC/SapB family.</text>
</comment>
<dbReference type="GO" id="GO:0005886">
    <property type="term" value="C:plasma membrane"/>
    <property type="evidence" value="ECO:0007669"/>
    <property type="project" value="UniProtKB-SubCell"/>
</dbReference>
<dbReference type="PANTHER" id="PTHR33778">
    <property type="entry name" value="PROTEIN MGTC"/>
    <property type="match status" value="1"/>
</dbReference>
<dbReference type="PRINTS" id="PR01837">
    <property type="entry name" value="MGTCSAPBPROT"/>
</dbReference>
<evidence type="ECO:0000256" key="5">
    <source>
        <dbReference type="ARBA" id="ARBA00022989"/>
    </source>
</evidence>
<name>A0AAP8GS53_BACMY</name>
<evidence type="ECO:0000256" key="6">
    <source>
        <dbReference type="ARBA" id="ARBA00023136"/>
    </source>
</evidence>
<dbReference type="Pfam" id="PF02308">
    <property type="entry name" value="MgtC"/>
    <property type="match status" value="1"/>
</dbReference>
<evidence type="ECO:0000313" key="9">
    <source>
        <dbReference type="EMBL" id="EJR39186.1"/>
    </source>
</evidence>
<keyword evidence="5 7" id="KW-1133">Transmembrane helix</keyword>
<dbReference type="InterPro" id="IPR003416">
    <property type="entry name" value="MgtC/SapB/SrpB/YhiD_fam"/>
</dbReference>
<keyword evidence="3" id="KW-1003">Cell membrane</keyword>
<sequence>MYGGLHRNLCLWSVTANCSSELVARQDTQKQEYSKNVHLSIFLVAEGIMSYEFLFKLGLALFLGLFIGIDRQLKNKPLGVKTSMVISVASCLITMVSIESVNVYSVPGHTNMDPMRLAAQIVSGIGFLGAGVILRRNNDVISGLTTASMVWAASALGIAIGAGFYIQATVAMILIILAINVLPQIVKIAGPYSLRQKDLSIKITVNKHRELDGIFKQIKNLNMQVKRVKIKDIDNGASQQLEMVILAPEDLYTTELYSSLKEIDHVVSVEVESR</sequence>
<feature type="transmembrane region" description="Helical" evidence="7">
    <location>
        <begin position="41"/>
        <end position="66"/>
    </location>
</feature>
<evidence type="ECO:0000259" key="8">
    <source>
        <dbReference type="Pfam" id="PF02308"/>
    </source>
</evidence>
<evidence type="ECO:0000256" key="2">
    <source>
        <dbReference type="ARBA" id="ARBA00009298"/>
    </source>
</evidence>
<dbReference type="AlphaFoldDB" id="A0AAP8GS53"/>
<dbReference type="Proteomes" id="UP000236165">
    <property type="component" value="Unassembled WGS sequence"/>
</dbReference>
<comment type="caution">
    <text evidence="10">The sequence shown here is derived from an EMBL/GenBank/DDBJ whole genome shotgun (WGS) entry which is preliminary data.</text>
</comment>
<evidence type="ECO:0000256" key="4">
    <source>
        <dbReference type="ARBA" id="ARBA00022692"/>
    </source>
</evidence>
<evidence type="ECO:0000256" key="1">
    <source>
        <dbReference type="ARBA" id="ARBA00004651"/>
    </source>
</evidence>
<dbReference type="Proteomes" id="UP000006976">
    <property type="component" value="Unassembled WGS sequence"/>
</dbReference>
<evidence type="ECO:0000313" key="12">
    <source>
        <dbReference type="Proteomes" id="UP000236165"/>
    </source>
</evidence>
<feature type="transmembrane region" description="Helical" evidence="7">
    <location>
        <begin position="172"/>
        <end position="194"/>
    </location>
</feature>
<reference evidence="10 12" key="2">
    <citation type="submission" date="2016-10" db="EMBL/GenBank/DDBJ databases">
        <title>Genome Sequence of Bacillus weihenstephanensis GM6LP.</title>
        <authorList>
            <person name="Poehlein A."/>
            <person name="Wemheuer F."/>
            <person name="Hollensteiner J."/>
            <person name="Wemheuer B."/>
        </authorList>
    </citation>
    <scope>NUCLEOTIDE SEQUENCE [LARGE SCALE GENOMIC DNA]</scope>
    <source>
        <strain evidence="10 12">GM6LP</strain>
    </source>
</reference>
<dbReference type="InterPro" id="IPR049177">
    <property type="entry name" value="MgtC_SapB_SrpB_YhiD_N"/>
</dbReference>
<dbReference type="EMBL" id="MKZQ01000090">
    <property type="protein sequence ID" value="PJN60857.1"/>
    <property type="molecule type" value="Genomic_DNA"/>
</dbReference>
<evidence type="ECO:0000313" key="10">
    <source>
        <dbReference type="EMBL" id="PJN60857.1"/>
    </source>
</evidence>
<accession>A0AAP8GS53</accession>
<evidence type="ECO:0000313" key="11">
    <source>
        <dbReference type="Proteomes" id="UP000006976"/>
    </source>
</evidence>
<comment type="subcellular location">
    <subcellularLocation>
        <location evidence="1">Cell membrane</location>
        <topology evidence="1">Multi-pass membrane protein</topology>
    </subcellularLocation>
</comment>
<evidence type="ECO:0000256" key="3">
    <source>
        <dbReference type="ARBA" id="ARBA00022475"/>
    </source>
</evidence>
<gene>
    <name evidence="10" type="ORF">BACWE_56290</name>
    <name evidence="9" type="ORF">III_03450</name>
</gene>
<feature type="transmembrane region" description="Helical" evidence="7">
    <location>
        <begin position="78"/>
        <end position="97"/>
    </location>
</feature>
<dbReference type="EMBL" id="AHEV01000021">
    <property type="protein sequence ID" value="EJR39186.1"/>
    <property type="molecule type" value="Genomic_DNA"/>
</dbReference>
<dbReference type="PANTHER" id="PTHR33778:SF4">
    <property type="entry name" value="PROTEIN SAPB"/>
    <property type="match status" value="1"/>
</dbReference>
<protein>
    <recommendedName>
        <fullName evidence="8">MgtC/SapB/SrpB/YhiD N-terminal domain-containing protein</fullName>
    </recommendedName>
</protein>